<accession>A0AAE4AT13</accession>
<feature type="transmembrane region" description="Helical" evidence="1">
    <location>
        <begin position="39"/>
        <end position="62"/>
    </location>
</feature>
<dbReference type="InterPro" id="IPR014729">
    <property type="entry name" value="Rossmann-like_a/b/a_fold"/>
</dbReference>
<dbReference type="Proteomes" id="UP001229244">
    <property type="component" value="Unassembled WGS sequence"/>
</dbReference>
<evidence type="ECO:0000313" key="3">
    <source>
        <dbReference type="EMBL" id="MDQ0315585.1"/>
    </source>
</evidence>
<dbReference type="PANTHER" id="PTHR30336">
    <property type="entry name" value="INNER MEMBRANE PROTEIN, PROBABLE PERMEASE"/>
    <property type="match status" value="1"/>
</dbReference>
<name>A0AAE4AT13_9HYPH</name>
<sequence>MPDWLADWVFFILRPSNFLIVLLFLGLACLLVNVRRTGLILVALAAFGFVFAGFAPLSTLLMRPLEQRFPGPTPPQEAPSGILVLGGAIDAAMVRSRQIPEVNDGADRLIAVAELAERYALATVAISNGPPPPVGQIGNAEFAARLFESFGVSRARIRIEERAASTWDNAVNLKSLLQPEPGQTWILVTSAWHMPRAIGVFEEAGWTGIVPWPVDYRTPGGDDPYAWTPSMAFGLYRTNLAVREWLSLIAYYLTGKTPALVPGPVEP</sequence>
<keyword evidence="1" id="KW-0472">Membrane</keyword>
<gene>
    <name evidence="3" type="ORF">J2S73_002042</name>
</gene>
<protein>
    <submittedName>
        <fullName evidence="3">Uncharacterized SAM-binding protein YcdF (DUF218 family)</fullName>
    </submittedName>
</protein>
<dbReference type="Gene3D" id="3.40.50.620">
    <property type="entry name" value="HUPs"/>
    <property type="match status" value="1"/>
</dbReference>
<comment type="caution">
    <text evidence="3">The sequence shown here is derived from an EMBL/GenBank/DDBJ whole genome shotgun (WGS) entry which is preliminary data.</text>
</comment>
<dbReference type="GO" id="GO:0005886">
    <property type="term" value="C:plasma membrane"/>
    <property type="evidence" value="ECO:0007669"/>
    <property type="project" value="TreeGrafter"/>
</dbReference>
<dbReference type="CDD" id="cd06259">
    <property type="entry name" value="YdcF-like"/>
    <property type="match status" value="1"/>
</dbReference>
<dbReference type="InterPro" id="IPR051599">
    <property type="entry name" value="Cell_Envelope_Assoc"/>
</dbReference>
<reference evidence="3" key="1">
    <citation type="submission" date="2023-07" db="EMBL/GenBank/DDBJ databases">
        <title>Genomic Encyclopedia of Type Strains, Phase IV (KMG-IV): sequencing the most valuable type-strain genomes for metagenomic binning, comparative biology and taxonomic classification.</title>
        <authorList>
            <person name="Goeker M."/>
        </authorList>
    </citation>
    <scope>NUCLEOTIDE SEQUENCE</scope>
    <source>
        <strain evidence="3">DSM 21202</strain>
    </source>
</reference>
<dbReference type="Pfam" id="PF02698">
    <property type="entry name" value="DUF218"/>
    <property type="match status" value="1"/>
</dbReference>
<organism evidence="3 4">
    <name type="scientific">Amorphus orientalis</name>
    <dbReference type="NCBI Taxonomy" id="649198"/>
    <lineage>
        <taxon>Bacteria</taxon>
        <taxon>Pseudomonadati</taxon>
        <taxon>Pseudomonadota</taxon>
        <taxon>Alphaproteobacteria</taxon>
        <taxon>Hyphomicrobiales</taxon>
        <taxon>Amorphaceae</taxon>
        <taxon>Amorphus</taxon>
    </lineage>
</organism>
<keyword evidence="4" id="KW-1185">Reference proteome</keyword>
<dbReference type="GO" id="GO:0000270">
    <property type="term" value="P:peptidoglycan metabolic process"/>
    <property type="evidence" value="ECO:0007669"/>
    <property type="project" value="TreeGrafter"/>
</dbReference>
<dbReference type="EMBL" id="JAUSUL010000002">
    <property type="protein sequence ID" value="MDQ0315585.1"/>
    <property type="molecule type" value="Genomic_DNA"/>
</dbReference>
<dbReference type="InterPro" id="IPR003848">
    <property type="entry name" value="DUF218"/>
</dbReference>
<evidence type="ECO:0000313" key="4">
    <source>
        <dbReference type="Proteomes" id="UP001229244"/>
    </source>
</evidence>
<dbReference type="GO" id="GO:0043164">
    <property type="term" value="P:Gram-negative-bacterium-type cell wall biogenesis"/>
    <property type="evidence" value="ECO:0007669"/>
    <property type="project" value="TreeGrafter"/>
</dbReference>
<dbReference type="RefSeq" id="WP_306885413.1">
    <property type="nucleotide sequence ID" value="NZ_JAUSUL010000002.1"/>
</dbReference>
<feature type="transmembrane region" description="Helical" evidence="1">
    <location>
        <begin position="12"/>
        <end position="32"/>
    </location>
</feature>
<evidence type="ECO:0000259" key="2">
    <source>
        <dbReference type="Pfam" id="PF02698"/>
    </source>
</evidence>
<proteinExistence type="predicted"/>
<dbReference type="AlphaFoldDB" id="A0AAE4AT13"/>
<keyword evidence="1" id="KW-0812">Transmembrane</keyword>
<dbReference type="PANTHER" id="PTHR30336:SF4">
    <property type="entry name" value="ENVELOPE BIOGENESIS FACTOR ELYC"/>
    <property type="match status" value="1"/>
</dbReference>
<feature type="domain" description="DUF218" evidence="2">
    <location>
        <begin position="81"/>
        <end position="246"/>
    </location>
</feature>
<keyword evidence="1" id="KW-1133">Transmembrane helix</keyword>
<evidence type="ECO:0000256" key="1">
    <source>
        <dbReference type="SAM" id="Phobius"/>
    </source>
</evidence>